<organism evidence="1 2">
    <name type="scientific">Aspergillus terreus</name>
    <dbReference type="NCBI Taxonomy" id="33178"/>
    <lineage>
        <taxon>Eukaryota</taxon>
        <taxon>Fungi</taxon>
        <taxon>Dikarya</taxon>
        <taxon>Ascomycota</taxon>
        <taxon>Pezizomycotina</taxon>
        <taxon>Eurotiomycetes</taxon>
        <taxon>Eurotiomycetidae</taxon>
        <taxon>Eurotiales</taxon>
        <taxon>Aspergillaceae</taxon>
        <taxon>Aspergillus</taxon>
        <taxon>Aspergillus subgen. Circumdati</taxon>
    </lineage>
</organism>
<proteinExistence type="predicted"/>
<evidence type="ECO:0000313" key="2">
    <source>
        <dbReference type="Proteomes" id="UP000452235"/>
    </source>
</evidence>
<evidence type="ECO:0000313" key="1">
    <source>
        <dbReference type="EMBL" id="GFF18049.1"/>
    </source>
</evidence>
<dbReference type="EMBL" id="BLJY01000007">
    <property type="protein sequence ID" value="GFF18049.1"/>
    <property type="molecule type" value="Genomic_DNA"/>
</dbReference>
<reference evidence="1 2" key="1">
    <citation type="submission" date="2020-01" db="EMBL/GenBank/DDBJ databases">
        <title>Aspergillus terreus IFO 6365 whole genome shotgun sequence.</title>
        <authorList>
            <person name="Kanamasa S."/>
            <person name="Takahashi H."/>
        </authorList>
    </citation>
    <scope>NUCLEOTIDE SEQUENCE [LARGE SCALE GENOMIC DNA]</scope>
    <source>
        <strain evidence="1 2">IFO 6365</strain>
    </source>
</reference>
<sequence>MAWRALSSHSSPTSFGASVDVVLRNVMAGRPIPSDISLSSWAKRLCGQIIGRLLWDLKQLDTLSLCGWLGRPPLLSAQNQAKVSLLQGFDSLALTIDCPLSTKELIDYNAEDFMELVVFIVRVVTTSRRAQAETSLAAAKQQLEAKFAGDPRRTRRLVWHAVQITAVASEYLVSAPCEILRIFMGCIFLMTFAKYGRTSLHKSSHDRPGPPVRLDDLAVNDNQKNLITDWIQHGGQASIAGLEDIYSDELASHVSHLAQSLLARIQYWGLSQKFVKILQMFQQIMD</sequence>
<dbReference type="OrthoDB" id="1405595at2759"/>
<accession>A0A5M3Z9T3</accession>
<dbReference type="AlphaFoldDB" id="A0A5M3Z9T3"/>
<gene>
    <name evidence="1" type="ORF">ATEIFO6365_0007059800</name>
</gene>
<protein>
    <submittedName>
        <fullName evidence="1">Uncharacterized protein</fullName>
    </submittedName>
</protein>
<dbReference type="Proteomes" id="UP000452235">
    <property type="component" value="Unassembled WGS sequence"/>
</dbReference>
<dbReference type="VEuPathDB" id="FungiDB:ATEG_06217"/>
<name>A0A5M3Z9T3_ASPTE</name>
<keyword evidence="2" id="KW-1185">Reference proteome</keyword>
<comment type="caution">
    <text evidence="1">The sequence shown here is derived from an EMBL/GenBank/DDBJ whole genome shotgun (WGS) entry which is preliminary data.</text>
</comment>